<dbReference type="Proteomes" id="UP000515922">
    <property type="component" value="Segment"/>
</dbReference>
<sequence>MPQGPYLKQTGARKMQQGTPARMTMSMDNAVKSVLGTSLSCYVCRTDVTVDLDMSSDMGIRKIGKKYRRVMFHISCEEKNES</sequence>
<name>A0A7G4AW92_9CAUD</name>
<feature type="region of interest" description="Disordered" evidence="1">
    <location>
        <begin position="1"/>
        <end position="20"/>
    </location>
</feature>
<gene>
    <name evidence="2" type="ORF">HUN41_00189</name>
</gene>
<evidence type="ECO:0000313" key="2">
    <source>
        <dbReference type="EMBL" id="QMP84282.1"/>
    </source>
</evidence>
<evidence type="ECO:0000256" key="1">
    <source>
        <dbReference type="SAM" id="MobiDB-lite"/>
    </source>
</evidence>
<proteinExistence type="predicted"/>
<protein>
    <submittedName>
        <fullName evidence="2">Uncharacterized protein</fullName>
    </submittedName>
</protein>
<organism evidence="2 3">
    <name type="scientific">Streptomyces phage Coruscant</name>
    <dbReference type="NCBI Taxonomy" id="2739834"/>
    <lineage>
        <taxon>Viruses</taxon>
        <taxon>Duplodnaviria</taxon>
        <taxon>Heunggongvirae</taxon>
        <taxon>Uroviricota</taxon>
        <taxon>Caudoviricetes</taxon>
        <taxon>Stanwilliamsviridae</taxon>
        <taxon>Boydwoodruffvirinae</taxon>
        <taxon>Coruscantvirus</taxon>
        <taxon>Coruscantvirus coruscant</taxon>
    </lineage>
</organism>
<keyword evidence="3" id="KW-1185">Reference proteome</keyword>
<evidence type="ECO:0000313" key="3">
    <source>
        <dbReference type="Proteomes" id="UP000515922"/>
    </source>
</evidence>
<dbReference type="EMBL" id="MT711976">
    <property type="protein sequence ID" value="QMP84282.1"/>
    <property type="molecule type" value="Genomic_DNA"/>
</dbReference>
<accession>A0A7G4AW92</accession>
<reference evidence="2 3" key="1">
    <citation type="submission" date="2020-07" db="EMBL/GenBank/DDBJ databases">
        <title>Streptomyces phage Genome sequencing and assembly.</title>
        <authorList>
            <person name="Sharma V."/>
            <person name="Hardy A."/>
            <person name="Frunzke J."/>
        </authorList>
    </citation>
    <scope>NUCLEOTIDE SEQUENCE [LARGE SCALE GENOMIC DNA]</scope>
</reference>